<dbReference type="Pfam" id="PF00953">
    <property type="entry name" value="Glycos_transf_4"/>
    <property type="match status" value="1"/>
</dbReference>
<accession>A0A554XE18</accession>
<feature type="transmembrane region" description="Helical" evidence="8">
    <location>
        <begin position="58"/>
        <end position="77"/>
    </location>
</feature>
<dbReference type="PANTHER" id="PTHR22926">
    <property type="entry name" value="PHOSPHO-N-ACETYLMURAMOYL-PENTAPEPTIDE-TRANSFERASE"/>
    <property type="match status" value="1"/>
</dbReference>
<dbReference type="GO" id="GO:0036380">
    <property type="term" value="F:UDP-N-acetylglucosamine-undecaprenyl-phosphate N-acetylglucosaminephosphotransferase activity"/>
    <property type="evidence" value="ECO:0007669"/>
    <property type="project" value="UniProtKB-EC"/>
</dbReference>
<evidence type="ECO:0000256" key="8">
    <source>
        <dbReference type="SAM" id="Phobius"/>
    </source>
</evidence>
<dbReference type="EC" id="2.7.8.33" evidence="9"/>
<feature type="binding site" evidence="7">
    <location>
        <position position="112"/>
    </location>
    <ligand>
        <name>Mg(2+)</name>
        <dbReference type="ChEBI" id="CHEBI:18420"/>
    </ligand>
</feature>
<keyword evidence="5 8" id="KW-1133">Transmembrane helix</keyword>
<keyword evidence="3 9" id="KW-0808">Transferase</keyword>
<evidence type="ECO:0000313" key="9">
    <source>
        <dbReference type="EMBL" id="TSE34082.1"/>
    </source>
</evidence>
<keyword evidence="2" id="KW-1003">Cell membrane</keyword>
<dbReference type="GO" id="GO:0009103">
    <property type="term" value="P:lipopolysaccharide biosynthetic process"/>
    <property type="evidence" value="ECO:0007669"/>
    <property type="project" value="TreeGrafter"/>
</dbReference>
<dbReference type="InterPro" id="IPR000715">
    <property type="entry name" value="Glycosyl_transferase_4"/>
</dbReference>
<keyword evidence="7" id="KW-0460">Magnesium</keyword>
<keyword evidence="6 8" id="KW-0472">Membrane</keyword>
<protein>
    <submittedName>
        <fullName evidence="9">Putative undecaprenyl-phosphate N-acetylglucosaminyl 1-phosphate transferase</fullName>
        <ecNumber evidence="9">2.7.8.33</ecNumber>
    </submittedName>
</protein>
<feature type="binding site" evidence="7">
    <location>
        <position position="172"/>
    </location>
    <ligand>
        <name>Mg(2+)</name>
        <dbReference type="ChEBI" id="CHEBI:18420"/>
    </ligand>
</feature>
<keyword evidence="4 8" id="KW-0812">Transmembrane</keyword>
<organism evidence="9 10">
    <name type="scientific">Tepidimonas taiwanensis</name>
    <dbReference type="NCBI Taxonomy" id="307486"/>
    <lineage>
        <taxon>Bacteria</taxon>
        <taxon>Pseudomonadati</taxon>
        <taxon>Pseudomonadota</taxon>
        <taxon>Betaproteobacteria</taxon>
        <taxon>Burkholderiales</taxon>
        <taxon>Tepidimonas</taxon>
    </lineage>
</organism>
<feature type="transmembrane region" description="Helical" evidence="8">
    <location>
        <begin position="287"/>
        <end position="306"/>
    </location>
</feature>
<evidence type="ECO:0000256" key="5">
    <source>
        <dbReference type="ARBA" id="ARBA00022989"/>
    </source>
</evidence>
<evidence type="ECO:0000256" key="6">
    <source>
        <dbReference type="ARBA" id="ARBA00023136"/>
    </source>
</evidence>
<sequence length="316" mass="35225">MGVSFISVGLFAVNLGLYNSQKINDPLRWWVCTAIAVAPAWIAGIVEDVTHRVPPGLRLLATATSAVLLAIFLELRVVRTDFPILDSLLGRYSFLGTSLAALAILAMTHAFNIIDGYNGLASTVTMMILIVLAYVAMKVGDWHYMAVFVILLGATIAFWFWNYPRGLLFIGDGGAYLWGIVIAVGSIALVQRNEAVSPWFPVLLLAYPILEVVFSTYRKIARGQSPSIADALHLHQLIYRRIVRATIASNSARQMLLRNSRTSPYLWGVAIIAVMPAMLFWQNTEILIPFFVGFAFLYVILYVSIVRFKVPKWLKR</sequence>
<keyword evidence="10" id="KW-1185">Reference proteome</keyword>
<reference evidence="9 10" key="1">
    <citation type="submission" date="2019-07" db="EMBL/GenBank/DDBJ databases">
        <title>Tepidimonas taiwanensis I1-1 draft genome.</title>
        <authorList>
            <person name="Da Costa M.S."/>
            <person name="Froufe H.J.C."/>
            <person name="Egas C."/>
            <person name="Albuquerque L."/>
        </authorList>
    </citation>
    <scope>NUCLEOTIDE SEQUENCE [LARGE SCALE GENOMIC DNA]</scope>
    <source>
        <strain evidence="9 10">I1-1</strain>
    </source>
</reference>
<evidence type="ECO:0000256" key="2">
    <source>
        <dbReference type="ARBA" id="ARBA00022475"/>
    </source>
</evidence>
<feature type="transmembrane region" description="Helical" evidence="8">
    <location>
        <begin position="196"/>
        <end position="217"/>
    </location>
</feature>
<feature type="transmembrane region" description="Helical" evidence="8">
    <location>
        <begin position="142"/>
        <end position="161"/>
    </location>
</feature>
<name>A0A554XE18_9BURK</name>
<comment type="caution">
    <text evidence="9">The sequence shown here is derived from an EMBL/GenBank/DDBJ whole genome shotgun (WGS) entry which is preliminary data.</text>
</comment>
<dbReference type="CDD" id="cd06912">
    <property type="entry name" value="GT_MraY_like"/>
    <property type="match status" value="1"/>
</dbReference>
<feature type="transmembrane region" description="Helical" evidence="8">
    <location>
        <begin position="27"/>
        <end position="46"/>
    </location>
</feature>
<evidence type="ECO:0000313" key="10">
    <source>
        <dbReference type="Proteomes" id="UP000317763"/>
    </source>
</evidence>
<comment type="cofactor">
    <cofactor evidence="7">
        <name>Mg(2+)</name>
        <dbReference type="ChEBI" id="CHEBI:18420"/>
    </cofactor>
</comment>
<dbReference type="RefSeq" id="WP_224440915.1">
    <property type="nucleotide sequence ID" value="NZ_CP083911.1"/>
</dbReference>
<dbReference type="GO" id="GO:0071555">
    <property type="term" value="P:cell wall organization"/>
    <property type="evidence" value="ECO:0007669"/>
    <property type="project" value="TreeGrafter"/>
</dbReference>
<dbReference type="PANTHER" id="PTHR22926:SF3">
    <property type="entry name" value="UNDECAPRENYL-PHOSPHATE ALPHA-N-ACETYLGLUCOSAMINYL 1-PHOSPHATE TRANSFERASE"/>
    <property type="match status" value="1"/>
</dbReference>
<keyword evidence="7" id="KW-0479">Metal-binding</keyword>
<evidence type="ECO:0000256" key="4">
    <source>
        <dbReference type="ARBA" id="ARBA00022692"/>
    </source>
</evidence>
<dbReference type="AlphaFoldDB" id="A0A554XE18"/>
<evidence type="ECO:0000256" key="3">
    <source>
        <dbReference type="ARBA" id="ARBA00022679"/>
    </source>
</evidence>
<proteinExistence type="predicted"/>
<evidence type="ECO:0000256" key="1">
    <source>
        <dbReference type="ARBA" id="ARBA00004651"/>
    </source>
</evidence>
<dbReference type="GO" id="GO:0044038">
    <property type="term" value="P:cell wall macromolecule biosynthetic process"/>
    <property type="evidence" value="ECO:0007669"/>
    <property type="project" value="TreeGrafter"/>
</dbReference>
<comment type="subcellular location">
    <subcellularLocation>
        <location evidence="1">Cell membrane</location>
        <topology evidence="1">Multi-pass membrane protein</topology>
    </subcellularLocation>
</comment>
<dbReference type="EMBL" id="VJOM01000001">
    <property type="protein sequence ID" value="TSE34082.1"/>
    <property type="molecule type" value="Genomic_DNA"/>
</dbReference>
<gene>
    <name evidence="9" type="primary">tagO_1</name>
    <name evidence="9" type="ORF">Ttaiw_00142</name>
</gene>
<feature type="transmembrane region" description="Helical" evidence="8">
    <location>
        <begin position="89"/>
        <end position="107"/>
    </location>
</feature>
<dbReference type="GO" id="GO:0046872">
    <property type="term" value="F:metal ion binding"/>
    <property type="evidence" value="ECO:0007669"/>
    <property type="project" value="UniProtKB-KW"/>
</dbReference>
<dbReference type="STRING" id="307486.GCA_000807215_00149"/>
<feature type="transmembrane region" description="Helical" evidence="8">
    <location>
        <begin position="264"/>
        <end position="281"/>
    </location>
</feature>
<feature type="transmembrane region" description="Helical" evidence="8">
    <location>
        <begin position="119"/>
        <end position="136"/>
    </location>
</feature>
<dbReference type="Proteomes" id="UP000317763">
    <property type="component" value="Unassembled WGS sequence"/>
</dbReference>
<evidence type="ECO:0000256" key="7">
    <source>
        <dbReference type="PIRSR" id="PIRSR600715-1"/>
    </source>
</evidence>
<dbReference type="GO" id="GO:0005886">
    <property type="term" value="C:plasma membrane"/>
    <property type="evidence" value="ECO:0007669"/>
    <property type="project" value="UniProtKB-SubCell"/>
</dbReference>
<feature type="transmembrane region" description="Helical" evidence="8">
    <location>
        <begin position="173"/>
        <end position="190"/>
    </location>
</feature>